<dbReference type="PROSITE" id="PS00108">
    <property type="entry name" value="PROTEIN_KINASE_ST"/>
    <property type="match status" value="1"/>
</dbReference>
<evidence type="ECO:0000256" key="3">
    <source>
        <dbReference type="ARBA" id="ARBA00022679"/>
    </source>
</evidence>
<dbReference type="Proteomes" id="UP000504621">
    <property type="component" value="Unplaced"/>
</dbReference>
<dbReference type="RefSeq" id="XP_021297723.1">
    <property type="nucleotide sequence ID" value="XM_021442048.1"/>
</dbReference>
<feature type="transmembrane region" description="Helical" evidence="13">
    <location>
        <begin position="458"/>
        <end position="481"/>
    </location>
</feature>
<evidence type="ECO:0000256" key="6">
    <source>
        <dbReference type="ARBA" id="ARBA00022741"/>
    </source>
</evidence>
<dbReference type="GO" id="GO:0004674">
    <property type="term" value="F:protein serine/threonine kinase activity"/>
    <property type="evidence" value="ECO:0007669"/>
    <property type="project" value="UniProtKB-KW"/>
</dbReference>
<keyword evidence="5" id="KW-0732">Signal</keyword>
<dbReference type="Gene3D" id="1.10.510.10">
    <property type="entry name" value="Transferase(Phosphotransferase) domain 1"/>
    <property type="match status" value="1"/>
</dbReference>
<sequence>MPAMKNIKRRYVSWQKLSFPAPFYLMFLLQSLNISAAYTPPDNIALDCGSVANNNDSTPRLWLADAKYLDQPKNTEAVVSNVLGTYIDPIPYKTARLSHSHFSYTFNVTPGQKFVRLHFYPTSYQEFNRTTAFFDVHIGRYTLLSNFSAALTADDLKLKAFSKEFCINVEDNERKLTILFTARHSMPGSYAFINRIEIVSMPDNLYYSADNVTGFEFVNQDNPYRIEKNMALEMVYRINVGGSFVSPAGDTGMYRSWSEDNEYLTDARPSALPVNISREPSFSKIPNYTAPVSIYETARTMGTNKTMNENYRLTWQFPVDSGFTYLVRLHFCEFQSEIIVPGDRVFEIYINDVMVESQADVVSWADGTGVPVIQNYVVMIGSGAKAGNQKRTNLSIALHPAPAWRTSYSDAILNGLEIFKLSNDGNLAGPNPDPVPVPAGSPGGFAPTRRKNSVHKKIFSIVGGVALGLVSLSLLCFLIFLRKMRVKNSGSTDGSTWWSKFSSTTKSSKSQGTSLPSDLCRYFSLAEIKTATNDFDNDFVIGVGGFGNVYKGVIDGGAKPVAIKRLNPESQQGALEFKTEIEMLSQLRHLHLVSLIGYCNDDHEMILVYNFMVRCTLRDHLYKTDNPPLPWKQRLEICIGAARGLQYLHTGAKHTIIHRDVKTTNILLDEKWVAKVSDFGLSKLGPTNVSKAHVTTVVKGSFGYLDPEYYRRQQLTEKSDVYSFGVVLCEVLCARPPINRTVDKEQASLATWAQECYRNGTLDQFIDPFLRGKIAPPCFKKFTEVAMSCLADEGTERPSMSDVVWSLEFALRLQGNAEEEINCGNNQMEVGVEEETHLLTDDSGEVFSSIGEHVLMSRTTFSSTSDEQSTTNKDFDEVLRSRAVFSEIRNPQGR</sequence>
<organism evidence="15 16">
    <name type="scientific">Herrania umbratica</name>
    <dbReference type="NCBI Taxonomy" id="108875"/>
    <lineage>
        <taxon>Eukaryota</taxon>
        <taxon>Viridiplantae</taxon>
        <taxon>Streptophyta</taxon>
        <taxon>Embryophyta</taxon>
        <taxon>Tracheophyta</taxon>
        <taxon>Spermatophyta</taxon>
        <taxon>Magnoliopsida</taxon>
        <taxon>eudicotyledons</taxon>
        <taxon>Gunneridae</taxon>
        <taxon>Pentapetalae</taxon>
        <taxon>rosids</taxon>
        <taxon>malvids</taxon>
        <taxon>Malvales</taxon>
        <taxon>Malvaceae</taxon>
        <taxon>Byttnerioideae</taxon>
        <taxon>Herrania</taxon>
    </lineage>
</organism>
<evidence type="ECO:0000256" key="8">
    <source>
        <dbReference type="ARBA" id="ARBA00022840"/>
    </source>
</evidence>
<dbReference type="SMART" id="SM00220">
    <property type="entry name" value="S_TKc"/>
    <property type="match status" value="1"/>
</dbReference>
<evidence type="ECO:0000256" key="7">
    <source>
        <dbReference type="ARBA" id="ARBA00022777"/>
    </source>
</evidence>
<evidence type="ECO:0000256" key="5">
    <source>
        <dbReference type="ARBA" id="ARBA00022729"/>
    </source>
</evidence>
<dbReference type="OrthoDB" id="1720310at2759"/>
<dbReference type="InterPro" id="IPR001245">
    <property type="entry name" value="Ser-Thr/Tyr_kinase_cat_dom"/>
</dbReference>
<keyword evidence="11" id="KW-0325">Glycoprotein</keyword>
<name>A0A6J1BF35_9ROSI</name>
<dbReference type="PANTHER" id="PTHR34590">
    <property type="entry name" value="OS03G0124300 PROTEIN-RELATED"/>
    <property type="match status" value="1"/>
</dbReference>
<keyword evidence="3" id="KW-0808">Transferase</keyword>
<evidence type="ECO:0000313" key="16">
    <source>
        <dbReference type="RefSeq" id="XP_021297723.1"/>
    </source>
</evidence>
<dbReference type="Gene3D" id="3.30.200.20">
    <property type="entry name" value="Phosphorylase Kinase, domain 1"/>
    <property type="match status" value="1"/>
</dbReference>
<comment type="subcellular location">
    <subcellularLocation>
        <location evidence="1">Membrane</location>
        <topology evidence="1">Single-pass type I membrane protein</topology>
    </subcellularLocation>
</comment>
<gene>
    <name evidence="16" type="primary">LOC110426749</name>
</gene>
<evidence type="ECO:0000313" key="15">
    <source>
        <dbReference type="Proteomes" id="UP000504621"/>
    </source>
</evidence>
<evidence type="ECO:0000256" key="9">
    <source>
        <dbReference type="ARBA" id="ARBA00022989"/>
    </source>
</evidence>
<dbReference type="PANTHER" id="PTHR34590:SF15">
    <property type="entry name" value="PROTEIN KINASE DOMAIN-CONTAINING PROTEIN"/>
    <property type="match status" value="1"/>
</dbReference>
<dbReference type="InterPro" id="IPR011009">
    <property type="entry name" value="Kinase-like_dom_sf"/>
</dbReference>
<dbReference type="FunFam" id="3.30.200.20:FF:000645">
    <property type="entry name" value="Receptor-like protein kinase FERONIA"/>
    <property type="match status" value="1"/>
</dbReference>
<dbReference type="Gene3D" id="2.60.120.430">
    <property type="entry name" value="Galactose-binding lectin"/>
    <property type="match status" value="2"/>
</dbReference>
<dbReference type="CDD" id="cd14066">
    <property type="entry name" value="STKc_IRAK"/>
    <property type="match status" value="1"/>
</dbReference>
<keyword evidence="6 12" id="KW-0547">Nucleotide-binding</keyword>
<keyword evidence="15" id="KW-1185">Reference proteome</keyword>
<evidence type="ECO:0000256" key="12">
    <source>
        <dbReference type="PROSITE-ProRule" id="PRU10141"/>
    </source>
</evidence>
<evidence type="ECO:0000256" key="2">
    <source>
        <dbReference type="ARBA" id="ARBA00022527"/>
    </source>
</evidence>
<evidence type="ECO:0000259" key="14">
    <source>
        <dbReference type="PROSITE" id="PS50011"/>
    </source>
</evidence>
<dbReference type="GO" id="GO:0016020">
    <property type="term" value="C:membrane"/>
    <property type="evidence" value="ECO:0007669"/>
    <property type="project" value="UniProtKB-SubCell"/>
</dbReference>
<accession>A0A6J1BF35</accession>
<dbReference type="SUPFAM" id="SSF56112">
    <property type="entry name" value="Protein kinase-like (PK-like)"/>
    <property type="match status" value="1"/>
</dbReference>
<evidence type="ECO:0000256" key="13">
    <source>
        <dbReference type="SAM" id="Phobius"/>
    </source>
</evidence>
<dbReference type="FunFam" id="2.60.120.430:FF:000007">
    <property type="entry name" value="FERONIA receptor-like kinase"/>
    <property type="match status" value="1"/>
</dbReference>
<evidence type="ECO:0000256" key="10">
    <source>
        <dbReference type="ARBA" id="ARBA00023136"/>
    </source>
</evidence>
<evidence type="ECO:0000256" key="4">
    <source>
        <dbReference type="ARBA" id="ARBA00022692"/>
    </source>
</evidence>
<dbReference type="Pfam" id="PF12819">
    <property type="entry name" value="Malectin_like"/>
    <property type="match status" value="1"/>
</dbReference>
<evidence type="ECO:0000256" key="11">
    <source>
        <dbReference type="ARBA" id="ARBA00023180"/>
    </source>
</evidence>
<dbReference type="GO" id="GO:0010038">
    <property type="term" value="P:response to metal ion"/>
    <property type="evidence" value="ECO:0007669"/>
    <property type="project" value="UniProtKB-ARBA"/>
</dbReference>
<dbReference type="InterPro" id="IPR024788">
    <property type="entry name" value="Malectin-like_Carb-bd_dom"/>
</dbReference>
<dbReference type="InterPro" id="IPR017441">
    <property type="entry name" value="Protein_kinase_ATP_BS"/>
</dbReference>
<protein>
    <submittedName>
        <fullName evidence="16">Receptor-like protein kinase FERONIA</fullName>
    </submittedName>
</protein>
<keyword evidence="9 13" id="KW-1133">Transmembrane helix</keyword>
<dbReference type="Pfam" id="PF07714">
    <property type="entry name" value="PK_Tyr_Ser-Thr"/>
    <property type="match status" value="1"/>
</dbReference>
<keyword evidence="2" id="KW-0723">Serine/threonine-protein kinase</keyword>
<dbReference type="AlphaFoldDB" id="A0A6J1BF35"/>
<reference evidence="16" key="1">
    <citation type="submission" date="2025-08" db="UniProtKB">
        <authorList>
            <consortium name="RefSeq"/>
        </authorList>
    </citation>
    <scope>IDENTIFICATION</scope>
    <source>
        <tissue evidence="16">Leaf</tissue>
    </source>
</reference>
<dbReference type="GeneID" id="110426749"/>
<keyword evidence="4 13" id="KW-0812">Transmembrane</keyword>
<dbReference type="InterPro" id="IPR008271">
    <property type="entry name" value="Ser/Thr_kinase_AS"/>
</dbReference>
<keyword evidence="7" id="KW-0418">Kinase</keyword>
<dbReference type="InterPro" id="IPR045272">
    <property type="entry name" value="ANXUR1/2-like"/>
</dbReference>
<dbReference type="PROSITE" id="PS00107">
    <property type="entry name" value="PROTEIN_KINASE_ATP"/>
    <property type="match status" value="1"/>
</dbReference>
<keyword evidence="10 13" id="KW-0472">Membrane</keyword>
<dbReference type="PROSITE" id="PS50011">
    <property type="entry name" value="PROTEIN_KINASE_DOM"/>
    <property type="match status" value="1"/>
</dbReference>
<feature type="domain" description="Protein kinase" evidence="14">
    <location>
        <begin position="535"/>
        <end position="810"/>
    </location>
</feature>
<dbReference type="InterPro" id="IPR000719">
    <property type="entry name" value="Prot_kinase_dom"/>
</dbReference>
<evidence type="ECO:0000256" key="1">
    <source>
        <dbReference type="ARBA" id="ARBA00004479"/>
    </source>
</evidence>
<dbReference type="GO" id="GO:0005524">
    <property type="term" value="F:ATP binding"/>
    <property type="evidence" value="ECO:0007669"/>
    <property type="project" value="UniProtKB-UniRule"/>
</dbReference>
<dbReference type="GO" id="GO:0004714">
    <property type="term" value="F:transmembrane receptor protein tyrosine kinase activity"/>
    <property type="evidence" value="ECO:0007669"/>
    <property type="project" value="InterPro"/>
</dbReference>
<feature type="binding site" evidence="12">
    <location>
        <position position="564"/>
    </location>
    <ligand>
        <name>ATP</name>
        <dbReference type="ChEBI" id="CHEBI:30616"/>
    </ligand>
</feature>
<dbReference type="FunFam" id="2.60.120.430:FF:000003">
    <property type="entry name" value="FERONIA receptor-like kinase"/>
    <property type="match status" value="1"/>
</dbReference>
<dbReference type="FunFam" id="1.10.510.10:FF:000252">
    <property type="entry name" value="Receptor-like protein kinase FERONIA"/>
    <property type="match status" value="1"/>
</dbReference>
<proteinExistence type="predicted"/>
<keyword evidence="8 12" id="KW-0067">ATP-binding</keyword>